<reference evidence="1" key="1">
    <citation type="journal article" date="1996" name="Virology">
        <title>Characterization of hitchhiker, a transposon insertion frequently associated with baculovirus FP mutants derived upon passage in the TN-368 cell line.</title>
        <authorList>
            <person name="Bauser C.A."/>
            <person name="Elick T.A."/>
            <person name="Fraser M.J."/>
        </authorList>
    </citation>
    <scope>NUCLEOTIDE SEQUENCE</scope>
</reference>
<gene>
    <name evidence="1" type="primary">orf2</name>
</gene>
<accession>Q86984</accession>
<dbReference type="EMBL" id="S81657">
    <property type="protein sequence ID" value="AAB36374.2"/>
    <property type="molecule type" value="Genomic_DNA"/>
</dbReference>
<sequence>KGPRPRATFCSDAVAMLSRVASIRREAVTSCVPAPTGPDSVAMQKRFGRDANVIRISGSWISTVARWTPLRQH</sequence>
<evidence type="ECO:0000313" key="1">
    <source>
        <dbReference type="EMBL" id="AAB36374.2"/>
    </source>
</evidence>
<organism evidence="1">
    <name type="scientific">Galleria mellonella nuclear polyhedrosis virus</name>
    <name type="common">GmNPV</name>
    <dbReference type="NCBI Taxonomy" id="307468"/>
    <lineage>
        <taxon>Viruses</taxon>
        <taxon>Viruses incertae sedis</taxon>
        <taxon>Naldaviricetes</taxon>
        <taxon>Lefavirales</taxon>
        <taxon>Baculoviridae</taxon>
        <taxon>Alphabaculovirus</taxon>
        <taxon>Alphabaculovirus aucalifornicae</taxon>
    </lineage>
</organism>
<organismHost>
    <name type="scientific">Lepidoptera</name>
    <name type="common">moths &amp; butterflies</name>
    <dbReference type="NCBI Taxonomy" id="7088"/>
</organismHost>
<protein>
    <submittedName>
        <fullName evidence="1">Orf2</fullName>
    </submittedName>
</protein>
<proteinExistence type="predicted"/>
<name>Q86984_NPVGM</name>
<feature type="non-terminal residue" evidence="1">
    <location>
        <position position="1"/>
    </location>
</feature>